<feature type="domain" description="Methyltransferase type 11" evidence="4">
    <location>
        <begin position="21"/>
        <end position="113"/>
    </location>
</feature>
<dbReference type="AlphaFoldDB" id="A0A8H4PWF3"/>
<evidence type="ECO:0000313" key="6">
    <source>
        <dbReference type="Proteomes" id="UP000557566"/>
    </source>
</evidence>
<dbReference type="PANTHER" id="PTHR44942">
    <property type="entry name" value="METHYLTRANSF_11 DOMAIN-CONTAINING PROTEIN"/>
    <property type="match status" value="1"/>
</dbReference>
<name>A0A8H4PWF3_9HYPO</name>
<keyword evidence="2" id="KW-0489">Methyltransferase</keyword>
<evidence type="ECO:0000256" key="1">
    <source>
        <dbReference type="ARBA" id="ARBA00008361"/>
    </source>
</evidence>
<evidence type="ECO:0000313" key="5">
    <source>
        <dbReference type="EMBL" id="KAF4511703.1"/>
    </source>
</evidence>
<gene>
    <name evidence="5" type="ORF">G6O67_003475</name>
</gene>
<evidence type="ECO:0000256" key="2">
    <source>
        <dbReference type="ARBA" id="ARBA00022603"/>
    </source>
</evidence>
<dbReference type="Pfam" id="PF08241">
    <property type="entry name" value="Methyltransf_11"/>
    <property type="match status" value="1"/>
</dbReference>
<dbReference type="InterPro" id="IPR051052">
    <property type="entry name" value="Diverse_substrate_MTase"/>
</dbReference>
<comment type="caution">
    <text evidence="5">The sequence shown here is derived from an EMBL/GenBank/DDBJ whole genome shotgun (WGS) entry which is preliminary data.</text>
</comment>
<dbReference type="InterPro" id="IPR029063">
    <property type="entry name" value="SAM-dependent_MTases_sf"/>
</dbReference>
<comment type="similarity">
    <text evidence="1">Belongs to the methyltransferase superfamily.</text>
</comment>
<proteinExistence type="inferred from homology"/>
<dbReference type="InterPro" id="IPR013216">
    <property type="entry name" value="Methyltransf_11"/>
</dbReference>
<accession>A0A8H4PWF3</accession>
<keyword evidence="3" id="KW-0808">Transferase</keyword>
<dbReference type="GO" id="GO:0032259">
    <property type="term" value="P:methylation"/>
    <property type="evidence" value="ECO:0007669"/>
    <property type="project" value="UniProtKB-KW"/>
</dbReference>
<reference evidence="5 6" key="1">
    <citation type="journal article" date="2020" name="Genome Biol. Evol.">
        <title>A new high-quality draft genome assembly of the Chinese cordyceps Ophiocordyceps sinensis.</title>
        <authorList>
            <person name="Shu R."/>
            <person name="Zhang J."/>
            <person name="Meng Q."/>
            <person name="Zhang H."/>
            <person name="Zhou G."/>
            <person name="Li M."/>
            <person name="Wu P."/>
            <person name="Zhao Y."/>
            <person name="Chen C."/>
            <person name="Qin Q."/>
        </authorList>
    </citation>
    <scope>NUCLEOTIDE SEQUENCE [LARGE SCALE GENOMIC DNA]</scope>
    <source>
        <strain evidence="5 6">IOZ07</strain>
    </source>
</reference>
<evidence type="ECO:0000256" key="3">
    <source>
        <dbReference type="ARBA" id="ARBA00022679"/>
    </source>
</evidence>
<dbReference type="Gene3D" id="3.40.50.150">
    <property type="entry name" value="Vaccinia Virus protein VP39"/>
    <property type="match status" value="1"/>
</dbReference>
<dbReference type="OrthoDB" id="10027013at2759"/>
<dbReference type="GO" id="GO:0008757">
    <property type="term" value="F:S-adenosylmethionine-dependent methyltransferase activity"/>
    <property type="evidence" value="ECO:0007669"/>
    <property type="project" value="InterPro"/>
</dbReference>
<dbReference type="PANTHER" id="PTHR44942:SF4">
    <property type="entry name" value="METHYLTRANSFERASE TYPE 11 DOMAIN-CONTAINING PROTEIN"/>
    <property type="match status" value="1"/>
</dbReference>
<dbReference type="Proteomes" id="UP000557566">
    <property type="component" value="Unassembled WGS sequence"/>
</dbReference>
<evidence type="ECO:0000259" key="4">
    <source>
        <dbReference type="Pfam" id="PF08241"/>
    </source>
</evidence>
<dbReference type="CDD" id="cd02440">
    <property type="entry name" value="AdoMet_MTases"/>
    <property type="match status" value="1"/>
</dbReference>
<dbReference type="EMBL" id="JAAVMX010000003">
    <property type="protein sequence ID" value="KAF4511703.1"/>
    <property type="molecule type" value="Genomic_DNA"/>
</dbReference>
<keyword evidence="6" id="KW-1185">Reference proteome</keyword>
<organism evidence="5 6">
    <name type="scientific">Ophiocordyceps sinensis</name>
    <dbReference type="NCBI Taxonomy" id="72228"/>
    <lineage>
        <taxon>Eukaryota</taxon>
        <taxon>Fungi</taxon>
        <taxon>Dikarya</taxon>
        <taxon>Ascomycota</taxon>
        <taxon>Pezizomycotina</taxon>
        <taxon>Sordariomycetes</taxon>
        <taxon>Hypocreomycetidae</taxon>
        <taxon>Hypocreales</taxon>
        <taxon>Ophiocordycipitaceae</taxon>
        <taxon>Ophiocordyceps</taxon>
    </lineage>
</organism>
<dbReference type="SUPFAM" id="SSF53335">
    <property type="entry name" value="S-adenosyl-L-methionine-dependent methyltransferases"/>
    <property type="match status" value="1"/>
</dbReference>
<protein>
    <recommendedName>
        <fullName evidence="4">Methyltransferase type 11 domain-containing protein</fullName>
    </recommendedName>
</protein>
<sequence>MWETWLEYHGNHGGGFRVAHDIGAGPGNAAQELSKHFSHVYVSDPGELNIAAARQMLQPPEKFTCSRQPAEAAWLDDASVDLACICMALHFMDPDAAIYQAAKAMRPGGTLAICTYSFKVRFPRCPRLDSLWLEVVTVAVKLAGEHCIPRAVEGLQRVVTGLDYASLPEHLFHDVTRLRINAGRDEKDAFCFFDDEGFAHAETKVKTHEQVHEVADDGWRREVDTDWLRGFLANSHLGLKDDEYDMPSWKELERTINEELGGHVLVEWPVAMIMASKNGLKPR</sequence>